<dbReference type="InterPro" id="IPR008862">
    <property type="entry name" value="Tcp11"/>
</dbReference>
<dbReference type="PANTHER" id="PTHR12832">
    <property type="entry name" value="TESTIS-SPECIFIC PROTEIN PBS13 T-COMPLEX 11"/>
    <property type="match status" value="1"/>
</dbReference>
<keyword evidence="3" id="KW-1185">Reference proteome</keyword>
<dbReference type="Proteomes" id="UP000007635">
    <property type="component" value="Chromosome XIX"/>
</dbReference>
<evidence type="ECO:0000313" key="2">
    <source>
        <dbReference type="Ensembl" id="ENSGACP00000004354.2"/>
    </source>
</evidence>
<comment type="similarity">
    <text evidence="1">Belongs to the TCP11 family.</text>
</comment>
<reference evidence="2" key="2">
    <citation type="submission" date="2025-08" db="UniProtKB">
        <authorList>
            <consortium name="Ensembl"/>
        </authorList>
    </citation>
    <scope>IDENTIFICATION</scope>
</reference>
<name>G3NG99_GASAC</name>
<accession>G3NG99</accession>
<dbReference type="GeneTree" id="ENSGT00940000157402"/>
<dbReference type="GO" id="GO:0007165">
    <property type="term" value="P:signal transduction"/>
    <property type="evidence" value="ECO:0007669"/>
    <property type="project" value="TreeGrafter"/>
</dbReference>
<dbReference type="Ensembl" id="ENSGACT00000004368.2">
    <property type="protein sequence ID" value="ENSGACP00000004354.2"/>
    <property type="gene ID" value="ENSGACG00000003312.2"/>
</dbReference>
<proteinExistence type="inferred from homology"/>
<protein>
    <submittedName>
        <fullName evidence="2">T-complex 11, testis-specific-like 1</fullName>
    </submittedName>
</protein>
<dbReference type="Pfam" id="PF05794">
    <property type="entry name" value="Tcp11"/>
    <property type="match status" value="1"/>
</dbReference>
<dbReference type="AlphaFoldDB" id="G3NG99"/>
<dbReference type="PANTHER" id="PTHR12832:SF15">
    <property type="entry name" value="T-COMPLEX PROTEIN 11-LIKE PROTEIN 1"/>
    <property type="match status" value="1"/>
</dbReference>
<reference evidence="2" key="3">
    <citation type="submission" date="2025-09" db="UniProtKB">
        <authorList>
            <consortium name="Ensembl"/>
        </authorList>
    </citation>
    <scope>IDENTIFICATION</scope>
</reference>
<evidence type="ECO:0000313" key="3">
    <source>
        <dbReference type="Proteomes" id="UP000007635"/>
    </source>
</evidence>
<dbReference type="Bgee" id="ENSGACG00000003312">
    <property type="expression patterns" value="Expressed in telencephalon and 4 other cell types or tissues"/>
</dbReference>
<reference evidence="2 3" key="1">
    <citation type="journal article" date="2021" name="G3 (Bethesda)">
        <title>Improved contiguity of the threespine stickleback genome using long-read sequencing.</title>
        <authorList>
            <person name="Nath S."/>
            <person name="Shaw D.E."/>
            <person name="White M.A."/>
        </authorList>
    </citation>
    <scope>NUCLEOTIDE SEQUENCE [LARGE SCALE GENOMIC DNA]</scope>
    <source>
        <strain evidence="2 3">Lake Benthic</strain>
    </source>
</reference>
<sequence>CMQSSEKRVRRSETSFKPFSSPPRFVSVEELMETAEGVTNMALAHEIMVNQDFQVKPVVLPEGSLERQVKEIMHKAFWDCLEAQLKEEPQTYGHSIKLLSEIRETLLSFLLPGHGRLRSRIEEVLDLPLIQQQAENGALDIGKLSQFIVGMMGSLCAPCRDEDIRKLKEITDIVPLLKEIFSVLDLMKVDMANFALTSIRPHLMQQSVEYERSKFQGFLEKHPNALDYTEKWLEDTLRCMRERGPCAPSSGPPSLSPVNVHNHAYLRLLTWSHASDPFPETVLMDQVRFQEMHREEERLVMLSSVLLIVYTTTGEAISGLPGLMEKLKDIVSAIFADMHAASFNAPEALATVGEKLCVELSECLSRHGYSPFTAVRRSALTGQISAIIQPDNSVRQLMESRLQNYLLASLESSQHKNPPSLPGGLAPVGREVKELAVRFSRLINFNKLVFSPFYQKILQKLLAPGESPSTGT</sequence>
<evidence type="ECO:0000256" key="1">
    <source>
        <dbReference type="ARBA" id="ARBA00010954"/>
    </source>
</evidence>
<organism evidence="2 3">
    <name type="scientific">Gasterosteus aculeatus aculeatus</name>
    <name type="common">three-spined stickleback</name>
    <dbReference type="NCBI Taxonomy" id="481459"/>
    <lineage>
        <taxon>Eukaryota</taxon>
        <taxon>Metazoa</taxon>
        <taxon>Chordata</taxon>
        <taxon>Craniata</taxon>
        <taxon>Vertebrata</taxon>
        <taxon>Euteleostomi</taxon>
        <taxon>Actinopterygii</taxon>
        <taxon>Neopterygii</taxon>
        <taxon>Teleostei</taxon>
        <taxon>Neoteleostei</taxon>
        <taxon>Acanthomorphata</taxon>
        <taxon>Eupercaria</taxon>
        <taxon>Perciformes</taxon>
        <taxon>Cottioidei</taxon>
        <taxon>Gasterosteales</taxon>
        <taxon>Gasterosteidae</taxon>
        <taxon>Gasterosteus</taxon>
    </lineage>
</organism>